<evidence type="ECO:0000313" key="5">
    <source>
        <dbReference type="EMBL" id="PWW04384.1"/>
    </source>
</evidence>
<dbReference type="Pfam" id="PF01638">
    <property type="entry name" value="HxlR"/>
    <property type="match status" value="1"/>
</dbReference>
<keyword evidence="1" id="KW-0805">Transcription regulation</keyword>
<organism evidence="5 6">
    <name type="scientific">Hoeflea marina</name>
    <dbReference type="NCBI Taxonomy" id="274592"/>
    <lineage>
        <taxon>Bacteria</taxon>
        <taxon>Pseudomonadati</taxon>
        <taxon>Pseudomonadota</taxon>
        <taxon>Alphaproteobacteria</taxon>
        <taxon>Hyphomicrobiales</taxon>
        <taxon>Rhizobiaceae</taxon>
        <taxon>Hoeflea</taxon>
    </lineage>
</organism>
<dbReference type="PROSITE" id="PS51118">
    <property type="entry name" value="HTH_HXLR"/>
    <property type="match status" value="1"/>
</dbReference>
<dbReference type="InterPro" id="IPR036388">
    <property type="entry name" value="WH-like_DNA-bd_sf"/>
</dbReference>
<keyword evidence="2" id="KW-0238">DNA-binding</keyword>
<dbReference type="InterPro" id="IPR036390">
    <property type="entry name" value="WH_DNA-bd_sf"/>
</dbReference>
<dbReference type="Proteomes" id="UP000246352">
    <property type="component" value="Unassembled WGS sequence"/>
</dbReference>
<proteinExistence type="predicted"/>
<dbReference type="InterPro" id="IPR002577">
    <property type="entry name" value="HTH_HxlR"/>
</dbReference>
<reference evidence="5 6" key="1">
    <citation type="submission" date="2018-05" db="EMBL/GenBank/DDBJ databases">
        <title>Genomic Encyclopedia of Type Strains, Phase IV (KMG-IV): sequencing the most valuable type-strain genomes for metagenomic binning, comparative biology and taxonomic classification.</title>
        <authorList>
            <person name="Goeker M."/>
        </authorList>
    </citation>
    <scope>NUCLEOTIDE SEQUENCE [LARGE SCALE GENOMIC DNA]</scope>
    <source>
        <strain evidence="5 6">DSM 16791</strain>
    </source>
</reference>
<dbReference type="PANTHER" id="PTHR33204:SF18">
    <property type="entry name" value="TRANSCRIPTIONAL REGULATORY PROTEIN"/>
    <property type="match status" value="1"/>
</dbReference>
<evidence type="ECO:0000313" key="6">
    <source>
        <dbReference type="Proteomes" id="UP000246352"/>
    </source>
</evidence>
<keyword evidence="3" id="KW-0804">Transcription</keyword>
<dbReference type="AlphaFoldDB" id="A0A317PUM0"/>
<evidence type="ECO:0000256" key="3">
    <source>
        <dbReference type="ARBA" id="ARBA00023163"/>
    </source>
</evidence>
<dbReference type="GO" id="GO:0003677">
    <property type="term" value="F:DNA binding"/>
    <property type="evidence" value="ECO:0007669"/>
    <property type="project" value="UniProtKB-KW"/>
</dbReference>
<evidence type="ECO:0000256" key="1">
    <source>
        <dbReference type="ARBA" id="ARBA00023015"/>
    </source>
</evidence>
<dbReference type="OrthoDB" id="9782219at2"/>
<protein>
    <submittedName>
        <fullName evidence="5">HxlR family transcriptional regulator</fullName>
    </submittedName>
</protein>
<accession>A0A317PUM0</accession>
<keyword evidence="6" id="KW-1185">Reference proteome</keyword>
<dbReference type="RefSeq" id="WP_110030822.1">
    <property type="nucleotide sequence ID" value="NZ_QGTR01000001.1"/>
</dbReference>
<dbReference type="Gene3D" id="1.10.10.10">
    <property type="entry name" value="Winged helix-like DNA-binding domain superfamily/Winged helix DNA-binding domain"/>
    <property type="match status" value="1"/>
</dbReference>
<dbReference type="SUPFAM" id="SSF46785">
    <property type="entry name" value="Winged helix' DNA-binding domain"/>
    <property type="match status" value="1"/>
</dbReference>
<dbReference type="PANTHER" id="PTHR33204">
    <property type="entry name" value="TRANSCRIPTIONAL REGULATOR, MARR FAMILY"/>
    <property type="match status" value="1"/>
</dbReference>
<sequence>MNTSRFAEINCSISRTLAVMGDAWTSLILRDVWFGVNRFDDLANDLGISRNLLTSRLKAMVEDDIIVAVPYQQRPVRNEYFLTTAGKELVPVLLTLVEWGERWRIEPGKSPLRVKHKGCGHYTHATVVCSECGDPLTIDNIAPELGPGATATPGTSVVVPRFS</sequence>
<comment type="caution">
    <text evidence="5">The sequence shown here is derived from an EMBL/GenBank/DDBJ whole genome shotgun (WGS) entry which is preliminary data.</text>
</comment>
<name>A0A317PUM0_9HYPH</name>
<feature type="domain" description="HTH hxlR-type" evidence="4">
    <location>
        <begin position="11"/>
        <end position="108"/>
    </location>
</feature>
<evidence type="ECO:0000256" key="2">
    <source>
        <dbReference type="ARBA" id="ARBA00023125"/>
    </source>
</evidence>
<dbReference type="EMBL" id="QGTR01000001">
    <property type="protein sequence ID" value="PWW04384.1"/>
    <property type="molecule type" value="Genomic_DNA"/>
</dbReference>
<gene>
    <name evidence="5" type="ORF">DFR52_1011082</name>
</gene>
<evidence type="ECO:0000259" key="4">
    <source>
        <dbReference type="PROSITE" id="PS51118"/>
    </source>
</evidence>